<sequence>MAIQNGIPSEQPTIILAGATGDLGGRIAKSLRQRGANVRAIIRSGSANGEATALQQLGVSMVEVDFNNPSDLIKACKDGSCVVSALSGLHEVIVDVQTMLLQAAIEAGVPRFIPSDYAIDFTRLPKGTNRNLDLRQEFQERLNRAPIQATSVLNGMFMDLLTGQAPFILFDLKRVLYWEDADQLLDFTAIDNTAEFTAAAALDPSTPRYLRIAGETVSARQLKEIVNEVTGKKFRLFKAGRLKRLNTLIKVTRTVVPEKEEVFPPWQGMQYMYNMFSGIARLEPLDNNRYPDIQWTPIREVLAKRS</sequence>
<evidence type="ECO:0000259" key="3">
    <source>
        <dbReference type="Pfam" id="PF05368"/>
    </source>
</evidence>
<accession>A0A6C0GGD6</accession>
<reference evidence="4 5" key="1">
    <citation type="submission" date="2020-01" db="EMBL/GenBank/DDBJ databases">
        <authorList>
            <person name="Kim M.K."/>
        </authorList>
    </citation>
    <scope>NUCLEOTIDE SEQUENCE [LARGE SCALE GENOMIC DNA]</scope>
    <source>
        <strain evidence="4 5">172606-1</strain>
    </source>
</reference>
<dbReference type="Pfam" id="PF05368">
    <property type="entry name" value="NmrA"/>
    <property type="match status" value="1"/>
</dbReference>
<proteinExistence type="predicted"/>
<evidence type="ECO:0000313" key="4">
    <source>
        <dbReference type="EMBL" id="QHT66740.1"/>
    </source>
</evidence>
<dbReference type="InterPro" id="IPR051609">
    <property type="entry name" value="NmrA/Isoflavone_reductase-like"/>
</dbReference>
<organism evidence="4 5">
    <name type="scientific">Rhodocytophaga rosea</name>
    <dbReference type="NCBI Taxonomy" id="2704465"/>
    <lineage>
        <taxon>Bacteria</taxon>
        <taxon>Pseudomonadati</taxon>
        <taxon>Bacteroidota</taxon>
        <taxon>Cytophagia</taxon>
        <taxon>Cytophagales</taxon>
        <taxon>Rhodocytophagaceae</taxon>
        <taxon>Rhodocytophaga</taxon>
    </lineage>
</organism>
<dbReference type="Gene3D" id="3.90.25.10">
    <property type="entry name" value="UDP-galactose 4-epimerase, domain 1"/>
    <property type="match status" value="1"/>
</dbReference>
<name>A0A6C0GGD6_9BACT</name>
<feature type="domain" description="NmrA-like" evidence="3">
    <location>
        <begin position="12"/>
        <end position="247"/>
    </location>
</feature>
<gene>
    <name evidence="4" type="ORF">GXP67_08735</name>
</gene>
<dbReference type="InterPro" id="IPR008030">
    <property type="entry name" value="NmrA-like"/>
</dbReference>
<dbReference type="PANTHER" id="PTHR47706:SF1">
    <property type="entry name" value="CIPA-LIKE, PUTATIVE (AFU_ORTHOLOGUE AFUA_1G12460)-RELATED"/>
    <property type="match status" value="1"/>
</dbReference>
<dbReference type="InterPro" id="IPR036291">
    <property type="entry name" value="NAD(P)-bd_dom_sf"/>
</dbReference>
<keyword evidence="5" id="KW-1185">Reference proteome</keyword>
<dbReference type="SUPFAM" id="SSF51735">
    <property type="entry name" value="NAD(P)-binding Rossmann-fold domains"/>
    <property type="match status" value="1"/>
</dbReference>
<dbReference type="PANTHER" id="PTHR47706">
    <property type="entry name" value="NMRA-LIKE FAMILY PROTEIN"/>
    <property type="match status" value="1"/>
</dbReference>
<keyword evidence="1" id="KW-0521">NADP</keyword>
<dbReference type="AlphaFoldDB" id="A0A6C0GGD6"/>
<evidence type="ECO:0000313" key="5">
    <source>
        <dbReference type="Proteomes" id="UP000480178"/>
    </source>
</evidence>
<dbReference type="Proteomes" id="UP000480178">
    <property type="component" value="Chromosome"/>
</dbReference>
<dbReference type="EMBL" id="CP048222">
    <property type="protein sequence ID" value="QHT66740.1"/>
    <property type="molecule type" value="Genomic_DNA"/>
</dbReference>
<dbReference type="KEGG" id="rhoz:GXP67_08735"/>
<dbReference type="RefSeq" id="WP_162442793.1">
    <property type="nucleotide sequence ID" value="NZ_CP048222.1"/>
</dbReference>
<evidence type="ECO:0000256" key="2">
    <source>
        <dbReference type="ARBA" id="ARBA00023002"/>
    </source>
</evidence>
<evidence type="ECO:0000256" key="1">
    <source>
        <dbReference type="ARBA" id="ARBA00022857"/>
    </source>
</evidence>
<protein>
    <submittedName>
        <fullName evidence="4">NmrA family NAD(P)-binding protein</fullName>
    </submittedName>
</protein>
<dbReference type="GO" id="GO:0016491">
    <property type="term" value="F:oxidoreductase activity"/>
    <property type="evidence" value="ECO:0007669"/>
    <property type="project" value="UniProtKB-KW"/>
</dbReference>
<keyword evidence="2" id="KW-0560">Oxidoreductase</keyword>
<dbReference type="Gene3D" id="3.40.50.720">
    <property type="entry name" value="NAD(P)-binding Rossmann-like Domain"/>
    <property type="match status" value="1"/>
</dbReference>